<feature type="signal peptide" evidence="1">
    <location>
        <begin position="1"/>
        <end position="22"/>
    </location>
</feature>
<keyword evidence="3" id="KW-1185">Reference proteome</keyword>
<sequence length="224" mass="24788">MKRLMPFTTVAVLLAAVSGAFAEDKPAEPAKPEDPAIAAARTFAFAAVPSECDERTADNAEMAKDSVYTLAWKDKFGDPPTGHKATLYEIYCYSGAYNTSNLYVLKDGEGKLSLVSFASPTFDVAYVDGDDTETKLKHDPAVTGYSTSFFLTNPSFDEKTQTLSEYAKWRGIGDAWSAGDWQFRDGQFVLTRFEIDPIYDGNLDNPPQKLQDKSFKLFPPAKRK</sequence>
<evidence type="ECO:0008006" key="4">
    <source>
        <dbReference type="Google" id="ProtNLM"/>
    </source>
</evidence>
<proteinExistence type="predicted"/>
<name>A0ABV2IV84_9HYPH</name>
<dbReference type="Pfam" id="PF06674">
    <property type="entry name" value="DUF1176"/>
    <property type="match status" value="1"/>
</dbReference>
<evidence type="ECO:0000256" key="1">
    <source>
        <dbReference type="SAM" id="SignalP"/>
    </source>
</evidence>
<keyword evidence="1" id="KW-0732">Signal</keyword>
<dbReference type="RefSeq" id="WP_354554963.1">
    <property type="nucleotide sequence ID" value="NZ_JBEPMB010000001.1"/>
</dbReference>
<dbReference type="InterPro" id="IPR009560">
    <property type="entry name" value="DUF1176"/>
</dbReference>
<organism evidence="2 3">
    <name type="scientific">Rhizobium aquaticum</name>
    <dbReference type="NCBI Taxonomy" id="1549636"/>
    <lineage>
        <taxon>Bacteria</taxon>
        <taxon>Pseudomonadati</taxon>
        <taxon>Pseudomonadota</taxon>
        <taxon>Alphaproteobacteria</taxon>
        <taxon>Hyphomicrobiales</taxon>
        <taxon>Rhizobiaceae</taxon>
        <taxon>Rhizobium/Agrobacterium group</taxon>
        <taxon>Rhizobium</taxon>
    </lineage>
</organism>
<comment type="caution">
    <text evidence="2">The sequence shown here is derived from an EMBL/GenBank/DDBJ whole genome shotgun (WGS) entry which is preliminary data.</text>
</comment>
<evidence type="ECO:0000313" key="3">
    <source>
        <dbReference type="Proteomes" id="UP001549047"/>
    </source>
</evidence>
<reference evidence="2 3" key="1">
    <citation type="submission" date="2024-06" db="EMBL/GenBank/DDBJ databases">
        <title>Genomic Encyclopedia of Type Strains, Phase IV (KMG-IV): sequencing the most valuable type-strain genomes for metagenomic binning, comparative biology and taxonomic classification.</title>
        <authorList>
            <person name="Goeker M."/>
        </authorList>
    </citation>
    <scope>NUCLEOTIDE SEQUENCE [LARGE SCALE GENOMIC DNA]</scope>
    <source>
        <strain evidence="2 3">DSM 29780</strain>
    </source>
</reference>
<dbReference type="Proteomes" id="UP001549047">
    <property type="component" value="Unassembled WGS sequence"/>
</dbReference>
<protein>
    <recommendedName>
        <fullName evidence="4">DUF1176 domain-containing protein</fullName>
    </recommendedName>
</protein>
<evidence type="ECO:0000313" key="2">
    <source>
        <dbReference type="EMBL" id="MET3612397.1"/>
    </source>
</evidence>
<gene>
    <name evidence="2" type="ORF">ABID16_000702</name>
</gene>
<feature type="chain" id="PRO_5045689351" description="DUF1176 domain-containing protein" evidence="1">
    <location>
        <begin position="23"/>
        <end position="224"/>
    </location>
</feature>
<dbReference type="EMBL" id="JBEPMB010000001">
    <property type="protein sequence ID" value="MET3612397.1"/>
    <property type="molecule type" value="Genomic_DNA"/>
</dbReference>
<accession>A0ABV2IV84</accession>